<dbReference type="Proteomes" id="UP000593567">
    <property type="component" value="Unassembled WGS sequence"/>
</dbReference>
<keyword evidence="4" id="KW-0812">Transmembrane</keyword>
<dbReference type="Pfam" id="PF09756">
    <property type="entry name" value="DDRGK"/>
    <property type="match status" value="1"/>
</dbReference>
<keyword evidence="8" id="KW-0472">Membrane</keyword>
<comment type="similarity">
    <text evidence="2">Belongs to the DDRGK1 family.</text>
</comment>
<dbReference type="InterPro" id="IPR050899">
    <property type="entry name" value="DDRGK_domain-containing"/>
</dbReference>
<sequence length="122" mass="13795">MKSQFAIEEEGEDAVMQTDEAELLQQFIDYIKKNKVMVIEDLAAQFNIKTQAAIERIEALMLDGTLTGVLDDRGKFIYITMDELQSVAKFIKQRGRVSIQELAESSNKLIRLTPESGPVEVQ</sequence>
<gene>
    <name evidence="9" type="ORF">EB796_020267</name>
</gene>
<evidence type="ECO:0000256" key="2">
    <source>
        <dbReference type="ARBA" id="ARBA00009829"/>
    </source>
</evidence>
<evidence type="ECO:0000256" key="6">
    <source>
        <dbReference type="ARBA" id="ARBA00022824"/>
    </source>
</evidence>
<keyword evidence="7" id="KW-1133">Transmembrane helix</keyword>
<evidence type="ECO:0000313" key="9">
    <source>
        <dbReference type="EMBL" id="KAF6021424.1"/>
    </source>
</evidence>
<dbReference type="EMBL" id="VXIV02003042">
    <property type="protein sequence ID" value="KAF6021424.1"/>
    <property type="molecule type" value="Genomic_DNA"/>
</dbReference>
<keyword evidence="10" id="KW-1185">Reference proteome</keyword>
<evidence type="ECO:0000256" key="7">
    <source>
        <dbReference type="ARBA" id="ARBA00022989"/>
    </source>
</evidence>
<protein>
    <recommendedName>
        <fullName evidence="3">DDRGK domain-containing protein 1</fullName>
    </recommendedName>
</protein>
<evidence type="ECO:0000256" key="8">
    <source>
        <dbReference type="ARBA" id="ARBA00023136"/>
    </source>
</evidence>
<keyword evidence="5" id="KW-0833">Ubl conjugation pathway</keyword>
<comment type="caution">
    <text evidence="9">The sequence shown here is derived from an EMBL/GenBank/DDBJ whole genome shotgun (WGS) entry which is preliminary data.</text>
</comment>
<evidence type="ECO:0000256" key="3">
    <source>
        <dbReference type="ARBA" id="ARBA00018218"/>
    </source>
</evidence>
<dbReference type="SUPFAM" id="SSF46785">
    <property type="entry name" value="Winged helix' DNA-binding domain"/>
    <property type="match status" value="1"/>
</dbReference>
<dbReference type="PANTHER" id="PTHR48176:SF1">
    <property type="entry name" value="DDRGK DOMAIN-CONTAINING PROTEIN 1"/>
    <property type="match status" value="1"/>
</dbReference>
<proteinExistence type="inferred from homology"/>
<dbReference type="SMART" id="SM01128">
    <property type="entry name" value="DDRGK"/>
    <property type="match status" value="1"/>
</dbReference>
<dbReference type="Gene3D" id="1.10.10.10">
    <property type="entry name" value="Winged helix-like DNA-binding domain superfamily/Winged helix DNA-binding domain"/>
    <property type="match status" value="1"/>
</dbReference>
<evidence type="ECO:0000313" key="10">
    <source>
        <dbReference type="Proteomes" id="UP000593567"/>
    </source>
</evidence>
<evidence type="ECO:0000256" key="4">
    <source>
        <dbReference type="ARBA" id="ARBA00022692"/>
    </source>
</evidence>
<reference evidence="9" key="1">
    <citation type="submission" date="2020-06" db="EMBL/GenBank/DDBJ databases">
        <title>Draft genome of Bugula neritina, a colonial animal packing powerful symbionts and potential medicines.</title>
        <authorList>
            <person name="Rayko M."/>
        </authorList>
    </citation>
    <scope>NUCLEOTIDE SEQUENCE [LARGE SCALE GENOMIC DNA]</scope>
    <source>
        <strain evidence="9">Kwan_BN1</strain>
    </source>
</reference>
<dbReference type="PANTHER" id="PTHR48176">
    <property type="entry name" value="DDRGK DOMAIN-CONTAINING PROTEIN 1"/>
    <property type="match status" value="1"/>
</dbReference>
<dbReference type="FunFam" id="1.10.10.10:FF:000143">
    <property type="entry name" value="DDRGK domain-containing protein 1"/>
    <property type="match status" value="1"/>
</dbReference>
<dbReference type="OrthoDB" id="2285710at2759"/>
<dbReference type="AlphaFoldDB" id="A0A7J7J6Q8"/>
<evidence type="ECO:0000256" key="1">
    <source>
        <dbReference type="ARBA" id="ARBA00004389"/>
    </source>
</evidence>
<accession>A0A7J7J6Q8</accession>
<comment type="subcellular location">
    <subcellularLocation>
        <location evidence="1">Endoplasmic reticulum membrane</location>
        <topology evidence="1">Single-pass membrane protein</topology>
    </subcellularLocation>
</comment>
<dbReference type="GO" id="GO:0044389">
    <property type="term" value="F:ubiquitin-like protein ligase binding"/>
    <property type="evidence" value="ECO:0007669"/>
    <property type="project" value="TreeGrafter"/>
</dbReference>
<dbReference type="GO" id="GO:0005789">
    <property type="term" value="C:endoplasmic reticulum membrane"/>
    <property type="evidence" value="ECO:0007669"/>
    <property type="project" value="UniProtKB-SubCell"/>
</dbReference>
<keyword evidence="6" id="KW-0256">Endoplasmic reticulum</keyword>
<dbReference type="InterPro" id="IPR036388">
    <property type="entry name" value="WH-like_DNA-bd_sf"/>
</dbReference>
<evidence type="ECO:0000256" key="5">
    <source>
        <dbReference type="ARBA" id="ARBA00022786"/>
    </source>
</evidence>
<dbReference type="InterPro" id="IPR036390">
    <property type="entry name" value="WH_DNA-bd_sf"/>
</dbReference>
<name>A0A7J7J6Q8_BUGNE</name>
<dbReference type="InterPro" id="IPR019153">
    <property type="entry name" value="DDRGK_dom-contain"/>
</dbReference>
<organism evidence="9 10">
    <name type="scientific">Bugula neritina</name>
    <name type="common">Brown bryozoan</name>
    <name type="synonym">Sertularia neritina</name>
    <dbReference type="NCBI Taxonomy" id="10212"/>
    <lineage>
        <taxon>Eukaryota</taxon>
        <taxon>Metazoa</taxon>
        <taxon>Spiralia</taxon>
        <taxon>Lophotrochozoa</taxon>
        <taxon>Bryozoa</taxon>
        <taxon>Gymnolaemata</taxon>
        <taxon>Cheilostomatida</taxon>
        <taxon>Flustrina</taxon>
        <taxon>Buguloidea</taxon>
        <taxon>Bugulidae</taxon>
        <taxon>Bugula</taxon>
    </lineage>
</organism>